<evidence type="ECO:0000313" key="4">
    <source>
        <dbReference type="EMBL" id="HIR55749.1"/>
    </source>
</evidence>
<organism evidence="4 5">
    <name type="scientific">Candidatus Scatomorpha intestinigallinarum</name>
    <dbReference type="NCBI Taxonomy" id="2840923"/>
    <lineage>
        <taxon>Bacteria</taxon>
        <taxon>Bacillati</taxon>
        <taxon>Bacillota</taxon>
        <taxon>Clostridia</taxon>
        <taxon>Eubacteriales</taxon>
        <taxon>Candidatus Scatomorpha</taxon>
    </lineage>
</organism>
<comment type="caution">
    <text evidence="4">The sequence shown here is derived from an EMBL/GenBank/DDBJ whole genome shotgun (WGS) entry which is preliminary data.</text>
</comment>
<dbReference type="AlphaFoldDB" id="A0A9D1J0A3"/>
<dbReference type="PANTHER" id="PTHR43764">
    <property type="entry name" value="MOLYBDENUM COFACTOR BIOSYNTHESIS"/>
    <property type="match status" value="1"/>
</dbReference>
<dbReference type="PANTHER" id="PTHR43764:SF1">
    <property type="entry name" value="MOLYBDOPTERIN MOLYBDOTRANSFERASE"/>
    <property type="match status" value="1"/>
</dbReference>
<reference evidence="4" key="1">
    <citation type="submission" date="2020-10" db="EMBL/GenBank/DDBJ databases">
        <authorList>
            <person name="Gilroy R."/>
        </authorList>
    </citation>
    <scope>NUCLEOTIDE SEQUENCE</scope>
    <source>
        <strain evidence="4">ChiGjej3B3-7149</strain>
    </source>
</reference>
<dbReference type="Proteomes" id="UP000824238">
    <property type="component" value="Unassembled WGS sequence"/>
</dbReference>
<gene>
    <name evidence="4" type="ORF">IAD36_09175</name>
</gene>
<dbReference type="NCBIfam" id="TIGR00177">
    <property type="entry name" value="molyb_syn"/>
    <property type="match status" value="1"/>
</dbReference>
<dbReference type="Pfam" id="PF00994">
    <property type="entry name" value="MoCF_biosynth"/>
    <property type="match status" value="1"/>
</dbReference>
<protein>
    <submittedName>
        <fullName evidence="4">MogA/MoaB family molybdenum cofactor biosynthesis protein</fullName>
    </submittedName>
</protein>
<reference evidence="4" key="2">
    <citation type="journal article" date="2021" name="PeerJ">
        <title>Extensive microbial diversity within the chicken gut microbiome revealed by metagenomics and culture.</title>
        <authorList>
            <person name="Gilroy R."/>
            <person name="Ravi A."/>
            <person name="Getino M."/>
            <person name="Pursley I."/>
            <person name="Horton D.L."/>
            <person name="Alikhan N.F."/>
            <person name="Baker D."/>
            <person name="Gharbi K."/>
            <person name="Hall N."/>
            <person name="Watson M."/>
            <person name="Adriaenssens E.M."/>
            <person name="Foster-Nyarko E."/>
            <person name="Jarju S."/>
            <person name="Secka A."/>
            <person name="Antonio M."/>
            <person name="Oren A."/>
            <person name="Chaudhuri R.R."/>
            <person name="La Ragione R."/>
            <person name="Hildebrand F."/>
            <person name="Pallen M.J."/>
        </authorList>
    </citation>
    <scope>NUCLEOTIDE SEQUENCE</scope>
    <source>
        <strain evidence="4">ChiGjej3B3-7149</strain>
    </source>
</reference>
<dbReference type="InterPro" id="IPR001453">
    <property type="entry name" value="MoaB/Mog_dom"/>
</dbReference>
<feature type="domain" description="MoaB/Mog" evidence="3">
    <location>
        <begin position="6"/>
        <end position="150"/>
    </location>
</feature>
<evidence type="ECO:0000313" key="5">
    <source>
        <dbReference type="Proteomes" id="UP000824238"/>
    </source>
</evidence>
<dbReference type="SUPFAM" id="SSF53218">
    <property type="entry name" value="Molybdenum cofactor biosynthesis proteins"/>
    <property type="match status" value="1"/>
</dbReference>
<name>A0A9D1J0A3_9FIRM</name>
<comment type="pathway">
    <text evidence="1">Cofactor biosynthesis; molybdopterin biosynthesis.</text>
</comment>
<dbReference type="InterPro" id="IPR036425">
    <property type="entry name" value="MoaB/Mog-like_dom_sf"/>
</dbReference>
<sequence>MKYTAAVITVSDRCSRGEREDTSGPAVQAMLEADGWEVVYRKIVPDEFELIKGELVKCSYELDVCLALTAGGTGFSRRDVTPEATEAVINRVAPGIAEAMRAASVKITPRGMLSRGIAGLRGGTLIVNLPGSEKAATESLGAVLPALKHGIDMLRGLKNDCAGQHKE</sequence>
<evidence type="ECO:0000256" key="2">
    <source>
        <dbReference type="ARBA" id="ARBA00023150"/>
    </source>
</evidence>
<evidence type="ECO:0000256" key="1">
    <source>
        <dbReference type="ARBA" id="ARBA00005046"/>
    </source>
</evidence>
<dbReference type="SMART" id="SM00852">
    <property type="entry name" value="MoCF_biosynth"/>
    <property type="match status" value="1"/>
</dbReference>
<proteinExistence type="predicted"/>
<dbReference type="GO" id="GO:0006777">
    <property type="term" value="P:Mo-molybdopterin cofactor biosynthetic process"/>
    <property type="evidence" value="ECO:0007669"/>
    <property type="project" value="UniProtKB-KW"/>
</dbReference>
<dbReference type="CDD" id="cd00886">
    <property type="entry name" value="MogA_MoaB"/>
    <property type="match status" value="1"/>
</dbReference>
<dbReference type="Gene3D" id="3.40.980.10">
    <property type="entry name" value="MoaB/Mog-like domain"/>
    <property type="match status" value="1"/>
</dbReference>
<keyword evidence="2" id="KW-0501">Molybdenum cofactor biosynthesis</keyword>
<accession>A0A9D1J0A3</accession>
<dbReference type="EMBL" id="DVHH01000222">
    <property type="protein sequence ID" value="HIR55749.1"/>
    <property type="molecule type" value="Genomic_DNA"/>
</dbReference>
<dbReference type="InterPro" id="IPR051920">
    <property type="entry name" value="MPT_Adenylyltrnsfr/MoaC-Rel"/>
</dbReference>
<evidence type="ECO:0000259" key="3">
    <source>
        <dbReference type="SMART" id="SM00852"/>
    </source>
</evidence>